<dbReference type="EMBL" id="KI968714">
    <property type="protein sequence ID" value="EUN29182.1"/>
    <property type="molecule type" value="Genomic_DNA"/>
</dbReference>
<dbReference type="GeneID" id="26259747"/>
<sequence>MASAILRVLTFDNLSLTHTCCYRIYEELFDDVTRTTPEEAEEIHDLERDDIELLDRVVAELEEKWAGYKKPFVTFMNRVWRPRMRKIRLERQVDQASYEAELVGIGVKLKEPNEKTNLEIDSDEESDASWPDDYEDSDSEGWYTTDEEDADEVEDHGEGSS</sequence>
<evidence type="ECO:0000313" key="2">
    <source>
        <dbReference type="EMBL" id="EUN29182.1"/>
    </source>
</evidence>
<name>W7EYT3_BIPV3</name>
<protein>
    <submittedName>
        <fullName evidence="2">Uncharacterized protein</fullName>
    </submittedName>
</protein>
<accession>W7EYT3</accession>
<reference evidence="2 3" key="1">
    <citation type="journal article" date="2013" name="PLoS Genet.">
        <title>Comparative genome structure, secondary metabolite, and effector coding capacity across Cochliobolus pathogens.</title>
        <authorList>
            <person name="Condon B.J."/>
            <person name="Leng Y."/>
            <person name="Wu D."/>
            <person name="Bushley K.E."/>
            <person name="Ohm R.A."/>
            <person name="Otillar R."/>
            <person name="Martin J."/>
            <person name="Schackwitz W."/>
            <person name="Grimwood J."/>
            <person name="MohdZainudin N."/>
            <person name="Xue C."/>
            <person name="Wang R."/>
            <person name="Manning V.A."/>
            <person name="Dhillon B."/>
            <person name="Tu Z.J."/>
            <person name="Steffenson B.J."/>
            <person name="Salamov A."/>
            <person name="Sun H."/>
            <person name="Lowry S."/>
            <person name="LaButti K."/>
            <person name="Han J."/>
            <person name="Copeland A."/>
            <person name="Lindquist E."/>
            <person name="Barry K."/>
            <person name="Schmutz J."/>
            <person name="Baker S.E."/>
            <person name="Ciuffetti L.M."/>
            <person name="Grigoriev I.V."/>
            <person name="Zhong S."/>
            <person name="Turgeon B.G."/>
        </authorList>
    </citation>
    <scope>NUCLEOTIDE SEQUENCE [LARGE SCALE GENOMIC DNA]</scope>
    <source>
        <strain evidence="2 3">FI3</strain>
    </source>
</reference>
<organism evidence="2 3">
    <name type="scientific">Bipolaris victoriae (strain FI3)</name>
    <name type="common">Victoria blight of oats agent</name>
    <name type="synonym">Cochliobolus victoriae</name>
    <dbReference type="NCBI Taxonomy" id="930091"/>
    <lineage>
        <taxon>Eukaryota</taxon>
        <taxon>Fungi</taxon>
        <taxon>Dikarya</taxon>
        <taxon>Ascomycota</taxon>
        <taxon>Pezizomycotina</taxon>
        <taxon>Dothideomycetes</taxon>
        <taxon>Pleosporomycetidae</taxon>
        <taxon>Pleosporales</taxon>
        <taxon>Pleosporineae</taxon>
        <taxon>Pleosporaceae</taxon>
        <taxon>Bipolaris</taxon>
    </lineage>
</organism>
<keyword evidence="3" id="KW-1185">Reference proteome</keyword>
<evidence type="ECO:0000256" key="1">
    <source>
        <dbReference type="SAM" id="MobiDB-lite"/>
    </source>
</evidence>
<dbReference type="Proteomes" id="UP000054337">
    <property type="component" value="Unassembled WGS sequence"/>
</dbReference>
<feature type="region of interest" description="Disordered" evidence="1">
    <location>
        <begin position="113"/>
        <end position="161"/>
    </location>
</feature>
<feature type="compositionally biased region" description="Acidic residues" evidence="1">
    <location>
        <begin position="120"/>
        <end position="155"/>
    </location>
</feature>
<dbReference type="OrthoDB" id="3798608at2759"/>
<dbReference type="AlphaFoldDB" id="W7EYT3"/>
<dbReference type="RefSeq" id="XP_014558785.1">
    <property type="nucleotide sequence ID" value="XM_014703299.1"/>
</dbReference>
<proteinExistence type="predicted"/>
<evidence type="ECO:0000313" key="3">
    <source>
        <dbReference type="Proteomes" id="UP000054337"/>
    </source>
</evidence>
<dbReference type="HOGENOM" id="CLU_139260_0_0_1"/>
<gene>
    <name evidence="2" type="ORF">COCVIDRAFT_93662</name>
</gene>